<gene>
    <name evidence="2" type="ORF">VP01_5276g1</name>
</gene>
<dbReference type="GO" id="GO:0006351">
    <property type="term" value="P:DNA-templated transcription"/>
    <property type="evidence" value="ECO:0007669"/>
    <property type="project" value="InterPro"/>
</dbReference>
<evidence type="ECO:0000313" key="3">
    <source>
        <dbReference type="Proteomes" id="UP000037035"/>
    </source>
</evidence>
<dbReference type="AlphaFoldDB" id="A0A0L6UL51"/>
<dbReference type="STRING" id="27349.A0A0L6UL51"/>
<sequence>QPPWKFLTFFPELVSSTKYFYLEPDLEHDLINIYLQDFHPLVPILHLTTFYALHLTFRALCLLMLFVASRCASDPRVKLNMSSQQPIKSALPSIE</sequence>
<dbReference type="OrthoDB" id="4456959at2759"/>
<accession>A0A0L6UL51</accession>
<dbReference type="GO" id="GO:0003677">
    <property type="term" value="F:DNA binding"/>
    <property type="evidence" value="ECO:0007669"/>
    <property type="project" value="InterPro"/>
</dbReference>
<protein>
    <submittedName>
        <fullName evidence="2">Uncharacterized protein</fullName>
    </submittedName>
</protein>
<feature type="non-terminal residue" evidence="2">
    <location>
        <position position="1"/>
    </location>
</feature>
<proteinExistence type="predicted"/>
<name>A0A0L6UL51_9BASI</name>
<feature type="transmembrane region" description="Helical" evidence="1">
    <location>
        <begin position="44"/>
        <end position="68"/>
    </location>
</feature>
<organism evidence="2 3">
    <name type="scientific">Puccinia sorghi</name>
    <dbReference type="NCBI Taxonomy" id="27349"/>
    <lineage>
        <taxon>Eukaryota</taxon>
        <taxon>Fungi</taxon>
        <taxon>Dikarya</taxon>
        <taxon>Basidiomycota</taxon>
        <taxon>Pucciniomycotina</taxon>
        <taxon>Pucciniomycetes</taxon>
        <taxon>Pucciniales</taxon>
        <taxon>Pucciniaceae</taxon>
        <taxon>Puccinia</taxon>
    </lineage>
</organism>
<keyword evidence="1" id="KW-0812">Transmembrane</keyword>
<evidence type="ECO:0000313" key="2">
    <source>
        <dbReference type="EMBL" id="KNZ48987.1"/>
    </source>
</evidence>
<evidence type="ECO:0000256" key="1">
    <source>
        <dbReference type="SAM" id="Phobius"/>
    </source>
</evidence>
<keyword evidence="1" id="KW-1133">Transmembrane helix</keyword>
<dbReference type="Proteomes" id="UP000037035">
    <property type="component" value="Unassembled WGS sequence"/>
</dbReference>
<comment type="caution">
    <text evidence="2">The sequence shown here is derived from an EMBL/GenBank/DDBJ whole genome shotgun (WGS) entry which is preliminary data.</text>
</comment>
<dbReference type="VEuPathDB" id="FungiDB:VP01_5276g1"/>
<dbReference type="GO" id="GO:0008270">
    <property type="term" value="F:zinc ion binding"/>
    <property type="evidence" value="ECO:0007669"/>
    <property type="project" value="InterPro"/>
</dbReference>
<reference evidence="2 3" key="1">
    <citation type="submission" date="2015-08" db="EMBL/GenBank/DDBJ databases">
        <title>Next Generation Sequencing and Analysis of the Genome of Puccinia sorghi L Schw, the Causal Agent of Maize Common Rust.</title>
        <authorList>
            <person name="Rochi L."/>
            <person name="Burguener G."/>
            <person name="Darino M."/>
            <person name="Turjanski A."/>
            <person name="Kreff E."/>
            <person name="Dieguez M.J."/>
            <person name="Sacco F."/>
        </authorList>
    </citation>
    <scope>NUCLEOTIDE SEQUENCE [LARGE SCALE GENOMIC DNA]</scope>
    <source>
        <strain evidence="2 3">RO10H11247</strain>
    </source>
</reference>
<keyword evidence="3" id="KW-1185">Reference proteome</keyword>
<dbReference type="EMBL" id="LAVV01010471">
    <property type="protein sequence ID" value="KNZ48987.1"/>
    <property type="molecule type" value="Genomic_DNA"/>
</dbReference>
<keyword evidence="1" id="KW-0472">Membrane</keyword>